<accession>A0A5B7XWE2</accession>
<name>A0A5B7XWE2_9MOLU</name>
<evidence type="ECO:0000313" key="3">
    <source>
        <dbReference type="Proteomes" id="UP000305457"/>
    </source>
</evidence>
<feature type="transmembrane region" description="Helical" evidence="1">
    <location>
        <begin position="149"/>
        <end position="170"/>
    </location>
</feature>
<dbReference type="NCBIfam" id="NF045951">
    <property type="entry name" value="MAG0110_fam"/>
    <property type="match status" value="1"/>
</dbReference>
<sequence length="248" mass="27866">MNNQHSQQNYYTTVDKVTLREQRKVLSQTLLIFSILFTLSLIVAFISFSILGGTKTFSTKVAVFTSVLVILGLVLAVINFFFYKVKRLVTLVILTPFYVIFYGMLMGYIAHFANGVIDGYKFIGFAFIPTAFIILFGILGYIGAIPTKIFKLFLLFLTVMLVITMIIYIFSASNKALGAFAFLGIASLLIVTGIRWSMVKAEIASLASASNKTKLAYAYKLGLDVFSTVLTFFYYVWLLFAFIARVFR</sequence>
<feature type="transmembrane region" description="Helical" evidence="1">
    <location>
        <begin position="30"/>
        <end position="51"/>
    </location>
</feature>
<dbReference type="Proteomes" id="UP000305457">
    <property type="component" value="Chromosome"/>
</dbReference>
<keyword evidence="1" id="KW-0812">Transmembrane</keyword>
<dbReference type="KEGG" id="mnh:FG904_02250"/>
<evidence type="ECO:0000313" key="2">
    <source>
        <dbReference type="EMBL" id="QCZ36815.1"/>
    </source>
</evidence>
<keyword evidence="1" id="KW-0472">Membrane</keyword>
<feature type="transmembrane region" description="Helical" evidence="1">
    <location>
        <begin position="122"/>
        <end position="142"/>
    </location>
</feature>
<evidence type="ECO:0000256" key="1">
    <source>
        <dbReference type="SAM" id="Phobius"/>
    </source>
</evidence>
<proteinExistence type="predicted"/>
<dbReference type="AlphaFoldDB" id="A0A5B7XWE2"/>
<organism evidence="2 3">
    <name type="scientific">Mycoplasma nasistruthionis</name>
    <dbReference type="NCBI Taxonomy" id="353852"/>
    <lineage>
        <taxon>Bacteria</taxon>
        <taxon>Bacillati</taxon>
        <taxon>Mycoplasmatota</taxon>
        <taxon>Mollicutes</taxon>
        <taxon>Mycoplasmataceae</taxon>
        <taxon>Mycoplasma</taxon>
    </lineage>
</organism>
<feature type="transmembrane region" description="Helical" evidence="1">
    <location>
        <begin position="89"/>
        <end position="110"/>
    </location>
</feature>
<keyword evidence="1" id="KW-1133">Transmembrane helix</keyword>
<dbReference type="RefSeq" id="WP_139592297.1">
    <property type="nucleotide sequence ID" value="NZ_CP040825.1"/>
</dbReference>
<gene>
    <name evidence="2" type="ORF">FG904_02250</name>
</gene>
<reference evidence="2 3" key="1">
    <citation type="submission" date="2019-06" db="EMBL/GenBank/DDBJ databases">
        <title>Mycoplasma sp. 2F1A isolated from ostrich.</title>
        <authorList>
            <person name="Spergser J."/>
        </authorList>
    </citation>
    <scope>NUCLEOTIDE SEQUENCE [LARGE SCALE GENOMIC DNA]</scope>
    <source>
        <strain evidence="2 3">2F1A</strain>
    </source>
</reference>
<dbReference type="EMBL" id="CP040825">
    <property type="protein sequence ID" value="QCZ36815.1"/>
    <property type="molecule type" value="Genomic_DNA"/>
</dbReference>
<feature type="transmembrane region" description="Helical" evidence="1">
    <location>
        <begin position="217"/>
        <end position="244"/>
    </location>
</feature>
<feature type="transmembrane region" description="Helical" evidence="1">
    <location>
        <begin position="63"/>
        <end position="82"/>
    </location>
</feature>
<feature type="transmembrane region" description="Helical" evidence="1">
    <location>
        <begin position="176"/>
        <end position="196"/>
    </location>
</feature>
<protein>
    <submittedName>
        <fullName evidence="2">Uncharacterized protein</fullName>
    </submittedName>
</protein>